<keyword evidence="1" id="KW-0472">Membrane</keyword>
<dbReference type="RefSeq" id="WP_007739305.1">
    <property type="nucleotide sequence ID" value="NZ_AOMF01000145.1"/>
</dbReference>
<keyword evidence="1" id="KW-1133">Transmembrane helix</keyword>
<gene>
    <name evidence="2" type="ORF">C451_07642</name>
</gene>
<organism evidence="2 3">
    <name type="scientific">Halococcus thailandensis JCM 13552</name>
    <dbReference type="NCBI Taxonomy" id="1227457"/>
    <lineage>
        <taxon>Archaea</taxon>
        <taxon>Methanobacteriati</taxon>
        <taxon>Methanobacteriota</taxon>
        <taxon>Stenosarchaea group</taxon>
        <taxon>Halobacteria</taxon>
        <taxon>Halobacteriales</taxon>
        <taxon>Halococcaceae</taxon>
        <taxon>Halococcus</taxon>
    </lineage>
</organism>
<dbReference type="PANTHER" id="PTHR33507:SF3">
    <property type="entry name" value="INNER MEMBRANE PROTEIN YBBJ"/>
    <property type="match status" value="1"/>
</dbReference>
<feature type="transmembrane region" description="Helical" evidence="1">
    <location>
        <begin position="74"/>
        <end position="95"/>
    </location>
</feature>
<comment type="caution">
    <text evidence="2">The sequence shown here is derived from an EMBL/GenBank/DDBJ whole genome shotgun (WGS) entry which is preliminary data.</text>
</comment>
<protein>
    <submittedName>
        <fullName evidence="2">Membrane protease regulatory membrane protein</fullName>
    </submittedName>
</protein>
<dbReference type="PATRIC" id="fig|1227457.3.peg.1390"/>
<keyword evidence="2" id="KW-0378">Hydrolase</keyword>
<keyword evidence="1" id="KW-0812">Transmembrane</keyword>
<evidence type="ECO:0000313" key="3">
    <source>
        <dbReference type="Proteomes" id="UP000011680"/>
    </source>
</evidence>
<name>M0N8D9_9EURY</name>
<accession>M0N8D9</accession>
<dbReference type="GO" id="GO:0006508">
    <property type="term" value="P:proteolysis"/>
    <property type="evidence" value="ECO:0007669"/>
    <property type="project" value="UniProtKB-KW"/>
</dbReference>
<dbReference type="PANTHER" id="PTHR33507">
    <property type="entry name" value="INNER MEMBRANE PROTEIN YBBJ"/>
    <property type="match status" value="1"/>
</dbReference>
<dbReference type="InterPro" id="IPR052165">
    <property type="entry name" value="Membrane_assoc_protease"/>
</dbReference>
<dbReference type="eggNOG" id="arCOG01912">
    <property type="taxonomic scope" value="Archaea"/>
</dbReference>
<proteinExistence type="predicted"/>
<dbReference type="Proteomes" id="UP000011680">
    <property type="component" value="Unassembled WGS sequence"/>
</dbReference>
<feature type="transmembrane region" description="Helical" evidence="1">
    <location>
        <begin position="50"/>
        <end position="68"/>
    </location>
</feature>
<dbReference type="AlphaFoldDB" id="M0N8D9"/>
<feature type="transmembrane region" description="Helical" evidence="1">
    <location>
        <begin position="29"/>
        <end position="45"/>
    </location>
</feature>
<sequence>MTLALGGAPVAAALPVLQMSDLLLEQLPLVLVVAGLGLMGAEALAPGAHFIVLGVALLFAGLIGLLIGSFLGPIVLAVVLSVLVLASGAGTLYAYHRFDIYGGKGAGKTSDSASLRGTTGHVTERVTPTNGKVKLDGGGFNPNYSARTLDGEIPEDEPIMVTDPGGGNVLTVEALSAVEDDIDRALARGRDTDDRERETA</sequence>
<reference evidence="2 3" key="1">
    <citation type="journal article" date="2014" name="PLoS Genet.">
        <title>Phylogenetically driven sequencing of extremely halophilic archaea reveals strategies for static and dynamic osmo-response.</title>
        <authorList>
            <person name="Becker E.A."/>
            <person name="Seitzer P.M."/>
            <person name="Tritt A."/>
            <person name="Larsen D."/>
            <person name="Krusor M."/>
            <person name="Yao A.I."/>
            <person name="Wu D."/>
            <person name="Madern D."/>
            <person name="Eisen J.A."/>
            <person name="Darling A.E."/>
            <person name="Facciotti M.T."/>
        </authorList>
    </citation>
    <scope>NUCLEOTIDE SEQUENCE [LARGE SCALE GENOMIC DNA]</scope>
    <source>
        <strain evidence="2 3">JCM 13552</strain>
    </source>
</reference>
<evidence type="ECO:0000313" key="2">
    <source>
        <dbReference type="EMBL" id="EMA54126.1"/>
    </source>
</evidence>
<evidence type="ECO:0000256" key="1">
    <source>
        <dbReference type="SAM" id="Phobius"/>
    </source>
</evidence>
<dbReference type="GO" id="GO:0005886">
    <property type="term" value="C:plasma membrane"/>
    <property type="evidence" value="ECO:0007669"/>
    <property type="project" value="TreeGrafter"/>
</dbReference>
<dbReference type="Gene3D" id="2.40.50.140">
    <property type="entry name" value="Nucleic acid-binding proteins"/>
    <property type="match status" value="1"/>
</dbReference>
<dbReference type="GO" id="GO:0008233">
    <property type="term" value="F:peptidase activity"/>
    <property type="evidence" value="ECO:0007669"/>
    <property type="project" value="UniProtKB-KW"/>
</dbReference>
<dbReference type="OrthoDB" id="157604at2157"/>
<dbReference type="STRING" id="1227457.C451_07642"/>
<dbReference type="EMBL" id="AOMF01000145">
    <property type="protein sequence ID" value="EMA54126.1"/>
    <property type="molecule type" value="Genomic_DNA"/>
</dbReference>
<keyword evidence="3" id="KW-1185">Reference proteome</keyword>
<dbReference type="InterPro" id="IPR012340">
    <property type="entry name" value="NA-bd_OB-fold"/>
</dbReference>
<keyword evidence="2" id="KW-0645">Protease</keyword>